<dbReference type="Proteomes" id="UP000663848">
    <property type="component" value="Unassembled WGS sequence"/>
</dbReference>
<dbReference type="Proteomes" id="UP000663873">
    <property type="component" value="Unassembled WGS sequence"/>
</dbReference>
<evidence type="ECO:0008006" key="7">
    <source>
        <dbReference type="Google" id="ProtNLM"/>
    </source>
</evidence>
<dbReference type="Proteomes" id="UP000663862">
    <property type="component" value="Unassembled WGS sequence"/>
</dbReference>
<dbReference type="AlphaFoldDB" id="A0A820T727"/>
<dbReference type="EMBL" id="CAJOBP010001758">
    <property type="protein sequence ID" value="CAF4309095.1"/>
    <property type="molecule type" value="Genomic_DNA"/>
</dbReference>
<keyword evidence="6" id="KW-1185">Reference proteome</keyword>
<accession>A0A820T727</accession>
<dbReference type="Proteomes" id="UP000663851">
    <property type="component" value="Unassembled WGS sequence"/>
</dbReference>
<evidence type="ECO:0000313" key="4">
    <source>
        <dbReference type="EMBL" id="CAF4655213.1"/>
    </source>
</evidence>
<dbReference type="SUPFAM" id="SSF63825">
    <property type="entry name" value="YWTD domain"/>
    <property type="match status" value="1"/>
</dbReference>
<protein>
    <recommendedName>
        <fullName evidence="7">Mono(ADP-ribosyl)transferase</fullName>
    </recommendedName>
</protein>
<comment type="caution">
    <text evidence="3">The sequence shown here is derived from an EMBL/GenBank/DDBJ whole genome shotgun (WGS) entry which is preliminary data.</text>
</comment>
<dbReference type="InterPro" id="IPR011042">
    <property type="entry name" value="6-blade_b-propeller_TolB-like"/>
</dbReference>
<evidence type="ECO:0000313" key="3">
    <source>
        <dbReference type="EMBL" id="CAF4461116.1"/>
    </source>
</evidence>
<dbReference type="EMBL" id="CAJOBQ010001080">
    <property type="protein sequence ID" value="CAF4452888.1"/>
    <property type="molecule type" value="Genomic_DNA"/>
</dbReference>
<dbReference type="Gene3D" id="3.90.176.10">
    <property type="entry name" value="Toxin ADP-ribosyltransferase, Chain A, domain 1"/>
    <property type="match status" value="1"/>
</dbReference>
<dbReference type="Gene3D" id="2.120.10.30">
    <property type="entry name" value="TolB, C-terminal domain"/>
    <property type="match status" value="1"/>
</dbReference>
<evidence type="ECO:0000313" key="5">
    <source>
        <dbReference type="Proteomes" id="UP000663851"/>
    </source>
</evidence>
<dbReference type="EMBL" id="CAJOBR010002073">
    <property type="protein sequence ID" value="CAF4655213.1"/>
    <property type="molecule type" value="Genomic_DNA"/>
</dbReference>
<sequence length="396" mass="44568">MICLSLSSFRIVSKGRLYTYEMRLTSIIWFPLNISGGSPNYTRVPQCNPDGTNITLSSTVIAFDGVRNLFYITGYENPSLLIIMNITGDCMVMITKSNLILTNGLMLTHPCSILVDETSGSFYVLDMALKIMAKFSFGSITGTIIISNLLNNMDPTGYGSCGIMMLDSSGQLYMTDFNRPRVVQLLNDKGDMRTVAGMGFAGNSNKRLQRPRHFGFDAHHNLYVSDGPNHRILVDDHQRQLHHANSLIFWAWTTDRTSLRPWFKYLKLLLTALVKIPCAPTQTVWRGVRKNVDDEFPKGAEVTWWCFSSTTISLDLLKSDVFLGTIGERTIFSIEVINGRSIKDHSEYNNEGEVLLLPGTYMEVQAQLNPASELHIIHLKQKIPKELLLEPPFEGI</sequence>
<gene>
    <name evidence="3" type="ORF">HFQ381_LOCUS24658</name>
    <name evidence="4" type="ORF">QYT958_LOCUS15120</name>
    <name evidence="2" type="ORF">TSG867_LOCUS17138</name>
    <name evidence="1" type="ORF">UJA718_LOCUS13143</name>
</gene>
<dbReference type="EMBL" id="CAJOBO010002632">
    <property type="protein sequence ID" value="CAF4461116.1"/>
    <property type="molecule type" value="Genomic_DNA"/>
</dbReference>
<evidence type="ECO:0000313" key="2">
    <source>
        <dbReference type="EMBL" id="CAF4452888.1"/>
    </source>
</evidence>
<organism evidence="3 5">
    <name type="scientific">Rotaria socialis</name>
    <dbReference type="NCBI Taxonomy" id="392032"/>
    <lineage>
        <taxon>Eukaryota</taxon>
        <taxon>Metazoa</taxon>
        <taxon>Spiralia</taxon>
        <taxon>Gnathifera</taxon>
        <taxon>Rotifera</taxon>
        <taxon>Eurotatoria</taxon>
        <taxon>Bdelloidea</taxon>
        <taxon>Philodinida</taxon>
        <taxon>Philodinidae</taxon>
        <taxon>Rotaria</taxon>
    </lineage>
</organism>
<proteinExistence type="predicted"/>
<dbReference type="SUPFAM" id="SSF56399">
    <property type="entry name" value="ADP-ribosylation"/>
    <property type="match status" value="1"/>
</dbReference>
<reference evidence="3" key="1">
    <citation type="submission" date="2021-02" db="EMBL/GenBank/DDBJ databases">
        <authorList>
            <person name="Nowell W R."/>
        </authorList>
    </citation>
    <scope>NUCLEOTIDE SEQUENCE</scope>
</reference>
<evidence type="ECO:0000313" key="1">
    <source>
        <dbReference type="EMBL" id="CAF4309095.1"/>
    </source>
</evidence>
<name>A0A820T727_9BILA</name>
<evidence type="ECO:0000313" key="6">
    <source>
        <dbReference type="Proteomes" id="UP000663873"/>
    </source>
</evidence>